<organism evidence="1 2">
    <name type="scientific">Clostridium gasigenes</name>
    <dbReference type="NCBI Taxonomy" id="94869"/>
    <lineage>
        <taxon>Bacteria</taxon>
        <taxon>Bacillati</taxon>
        <taxon>Bacillota</taxon>
        <taxon>Clostridia</taxon>
        <taxon>Eubacteriales</taxon>
        <taxon>Clostridiaceae</taxon>
        <taxon>Clostridium</taxon>
    </lineage>
</organism>
<name>A0A1H0W674_9CLOT</name>
<feature type="non-terminal residue" evidence="1">
    <location>
        <position position="27"/>
    </location>
</feature>
<dbReference type="Proteomes" id="UP000198597">
    <property type="component" value="Unassembled WGS sequence"/>
</dbReference>
<reference evidence="1 2" key="1">
    <citation type="submission" date="2016-10" db="EMBL/GenBank/DDBJ databases">
        <authorList>
            <person name="de Groot N.N."/>
        </authorList>
    </citation>
    <scope>NUCLEOTIDE SEQUENCE [LARGE SCALE GENOMIC DNA]</scope>
    <source>
        <strain evidence="1 2">DSM 12272</strain>
    </source>
</reference>
<accession>A0A1H0W674</accession>
<dbReference type="AlphaFoldDB" id="A0A1H0W674"/>
<protein>
    <submittedName>
        <fullName evidence="1">Uncharacterized protein</fullName>
    </submittedName>
</protein>
<sequence length="27" mass="3100">MVERVLNMKFNDAAEGKFTFAIKDVKP</sequence>
<keyword evidence="2" id="KW-1185">Reference proteome</keyword>
<evidence type="ECO:0000313" key="1">
    <source>
        <dbReference type="EMBL" id="SDP86240.1"/>
    </source>
</evidence>
<evidence type="ECO:0000313" key="2">
    <source>
        <dbReference type="Proteomes" id="UP000198597"/>
    </source>
</evidence>
<dbReference type="EMBL" id="FNJM01000035">
    <property type="protein sequence ID" value="SDP86240.1"/>
    <property type="molecule type" value="Genomic_DNA"/>
</dbReference>
<gene>
    <name evidence="1" type="ORF">SAMN04488529_13510</name>
</gene>
<proteinExistence type="predicted"/>